<reference evidence="7 8" key="2">
    <citation type="submission" date="2024-10" db="EMBL/GenBank/DDBJ databases">
        <authorList>
            <person name="Ryan C."/>
        </authorList>
    </citation>
    <scope>NUCLEOTIDE SEQUENCE [LARGE SCALE GENOMIC DNA]</scope>
</reference>
<organism evidence="7 8">
    <name type="scientific">Urochloa decumbens</name>
    <dbReference type="NCBI Taxonomy" id="240449"/>
    <lineage>
        <taxon>Eukaryota</taxon>
        <taxon>Viridiplantae</taxon>
        <taxon>Streptophyta</taxon>
        <taxon>Embryophyta</taxon>
        <taxon>Tracheophyta</taxon>
        <taxon>Spermatophyta</taxon>
        <taxon>Magnoliopsida</taxon>
        <taxon>Liliopsida</taxon>
        <taxon>Poales</taxon>
        <taxon>Poaceae</taxon>
        <taxon>PACMAD clade</taxon>
        <taxon>Panicoideae</taxon>
        <taxon>Panicodae</taxon>
        <taxon>Paniceae</taxon>
        <taxon>Melinidinae</taxon>
        <taxon>Urochloa</taxon>
    </lineage>
</organism>
<proteinExistence type="inferred from homology"/>
<dbReference type="InterPro" id="IPR026992">
    <property type="entry name" value="DIOX_N"/>
</dbReference>
<dbReference type="Pfam" id="PF03171">
    <property type="entry name" value="2OG-FeII_Oxy"/>
    <property type="match status" value="1"/>
</dbReference>
<accession>A0ABC9GD88</accession>
<feature type="domain" description="Fe2OG dioxygenase" evidence="6">
    <location>
        <begin position="201"/>
        <end position="310"/>
    </location>
</feature>
<protein>
    <recommendedName>
        <fullName evidence="6">Fe2OG dioxygenase domain-containing protein</fullName>
    </recommendedName>
</protein>
<evidence type="ECO:0000256" key="5">
    <source>
        <dbReference type="RuleBase" id="RU003682"/>
    </source>
</evidence>
<dbReference type="Gene3D" id="2.60.120.330">
    <property type="entry name" value="B-lactam Antibiotic, Isopenicillin N Synthase, Chain"/>
    <property type="match status" value="1"/>
</dbReference>
<dbReference type="Pfam" id="PF14226">
    <property type="entry name" value="DIOX_N"/>
    <property type="match status" value="1"/>
</dbReference>
<dbReference type="PANTHER" id="PTHR47990">
    <property type="entry name" value="2-OXOGLUTARATE (2OG) AND FE(II)-DEPENDENT OXYGENASE SUPERFAMILY PROTEIN-RELATED"/>
    <property type="match status" value="1"/>
</dbReference>
<dbReference type="GO" id="GO:0046872">
    <property type="term" value="F:metal ion binding"/>
    <property type="evidence" value="ECO:0007669"/>
    <property type="project" value="UniProtKB-KW"/>
</dbReference>
<keyword evidence="4 5" id="KW-0408">Iron</keyword>
<dbReference type="PROSITE" id="PS51471">
    <property type="entry name" value="FE2OG_OXY"/>
    <property type="match status" value="1"/>
</dbReference>
<reference evidence="8" key="1">
    <citation type="submission" date="2024-06" db="EMBL/GenBank/DDBJ databases">
        <authorList>
            <person name="Ryan C."/>
        </authorList>
    </citation>
    <scope>NUCLEOTIDE SEQUENCE [LARGE SCALE GENOMIC DNA]</scope>
</reference>
<keyword evidence="2 5" id="KW-0479">Metal-binding</keyword>
<dbReference type="SUPFAM" id="SSF51197">
    <property type="entry name" value="Clavaminate synthase-like"/>
    <property type="match status" value="1"/>
</dbReference>
<dbReference type="GO" id="GO:0016491">
    <property type="term" value="F:oxidoreductase activity"/>
    <property type="evidence" value="ECO:0007669"/>
    <property type="project" value="UniProtKB-KW"/>
</dbReference>
<evidence type="ECO:0000256" key="4">
    <source>
        <dbReference type="ARBA" id="ARBA00023004"/>
    </source>
</evidence>
<dbReference type="InterPro" id="IPR050231">
    <property type="entry name" value="Iron_ascorbate_oxido_reductase"/>
</dbReference>
<evidence type="ECO:0000313" key="7">
    <source>
        <dbReference type="EMBL" id="CAL5092207.1"/>
    </source>
</evidence>
<sequence length="379" mass="42486">MLKMKEEDEEEWNPPLMATYKHLLDDPEQHRRLLLDNNVTDDDEQVQVPPVIDLHDDDEQCRAAMIVRAASEWGFFQVTNHGVPQPLLDELHQAQLAVFRRPFQRKLREPLLGLESSPESYRWGTPTATCLEQLSWSEAYHIPLMTIMTPGGAADTDTKTRALRLVIEEVSAAMSKLALQLAGILVAGIDEDEAAVAQCTRISTCFLRLNRYPAAAESGGPKALFGLCPHTDSDFLTIVHQQDAVGGLQLLNKAGRWVAVRPNPGALIVNVGDLLQAWSNDRYRSVEHRVVLPSPSAATDRFSAAFFLCPAYDTLIRPRCCSGDPPRYRSFTFGEYRNQIKEDVRLTGRKLGLQRFRLHQEEDTAAAHCDFPSTKPTSI</sequence>
<evidence type="ECO:0000256" key="3">
    <source>
        <dbReference type="ARBA" id="ARBA00023002"/>
    </source>
</evidence>
<dbReference type="InterPro" id="IPR027443">
    <property type="entry name" value="IPNS-like_sf"/>
</dbReference>
<comment type="similarity">
    <text evidence="5">Belongs to the iron/ascorbate-dependent oxidoreductase family.</text>
</comment>
<name>A0ABC9GD88_9POAL</name>
<dbReference type="AlphaFoldDB" id="A0ABC9GD88"/>
<keyword evidence="3 5" id="KW-0560">Oxidoreductase</keyword>
<dbReference type="InterPro" id="IPR044861">
    <property type="entry name" value="IPNS-like_FE2OG_OXY"/>
</dbReference>
<evidence type="ECO:0000256" key="2">
    <source>
        <dbReference type="ARBA" id="ARBA00022723"/>
    </source>
</evidence>
<dbReference type="EMBL" id="OZ075118">
    <property type="protein sequence ID" value="CAL5092207.1"/>
    <property type="molecule type" value="Genomic_DNA"/>
</dbReference>
<keyword evidence="8" id="KW-1185">Reference proteome</keyword>
<dbReference type="InterPro" id="IPR005123">
    <property type="entry name" value="Oxoglu/Fe-dep_dioxygenase_dom"/>
</dbReference>
<gene>
    <name evidence="7" type="ORF">URODEC1_LOCUS114771</name>
</gene>
<comment type="cofactor">
    <cofactor evidence="1">
        <name>L-ascorbate</name>
        <dbReference type="ChEBI" id="CHEBI:38290"/>
    </cofactor>
</comment>
<evidence type="ECO:0000313" key="8">
    <source>
        <dbReference type="Proteomes" id="UP001497457"/>
    </source>
</evidence>
<evidence type="ECO:0000259" key="6">
    <source>
        <dbReference type="PROSITE" id="PS51471"/>
    </source>
</evidence>
<dbReference type="Proteomes" id="UP001497457">
    <property type="component" value="Chromosome 8b"/>
</dbReference>
<evidence type="ECO:0000256" key="1">
    <source>
        <dbReference type="ARBA" id="ARBA00001961"/>
    </source>
</evidence>